<evidence type="ECO:0000313" key="2">
    <source>
        <dbReference type="EMBL" id="ANN77479.1"/>
    </source>
</evidence>
<evidence type="ECO:0000256" key="1">
    <source>
        <dbReference type="ARBA" id="ARBA00006987"/>
    </source>
</evidence>
<accession>A0A193GDW6</accession>
<organism evidence="2 3">
    <name type="scientific">Bordetella flabilis</name>
    <dbReference type="NCBI Taxonomy" id="463014"/>
    <lineage>
        <taxon>Bacteria</taxon>
        <taxon>Pseudomonadati</taxon>
        <taxon>Pseudomonadota</taxon>
        <taxon>Betaproteobacteria</taxon>
        <taxon>Burkholderiales</taxon>
        <taxon>Alcaligenaceae</taxon>
        <taxon>Bordetella</taxon>
    </lineage>
</organism>
<evidence type="ECO:0000313" key="3">
    <source>
        <dbReference type="Proteomes" id="UP000091926"/>
    </source>
</evidence>
<dbReference type="InterPro" id="IPR005064">
    <property type="entry name" value="BUG"/>
</dbReference>
<dbReference type="PROSITE" id="PS51318">
    <property type="entry name" value="TAT"/>
    <property type="match status" value="1"/>
</dbReference>
<dbReference type="PANTHER" id="PTHR42928">
    <property type="entry name" value="TRICARBOXYLATE-BINDING PROTEIN"/>
    <property type="match status" value="1"/>
</dbReference>
<keyword evidence="3" id="KW-1185">Reference proteome</keyword>
<evidence type="ECO:0008006" key="4">
    <source>
        <dbReference type="Google" id="ProtNLM"/>
    </source>
</evidence>
<dbReference type="KEGG" id="bfz:BAU07_10530"/>
<dbReference type="SUPFAM" id="SSF53850">
    <property type="entry name" value="Periplasmic binding protein-like II"/>
    <property type="match status" value="1"/>
</dbReference>
<dbReference type="Gene3D" id="3.40.190.10">
    <property type="entry name" value="Periplasmic binding protein-like II"/>
    <property type="match status" value="1"/>
</dbReference>
<dbReference type="AlphaFoldDB" id="A0A193GDW6"/>
<dbReference type="CDD" id="cd13578">
    <property type="entry name" value="PBP2_Bug27"/>
    <property type="match status" value="1"/>
</dbReference>
<dbReference type="Proteomes" id="UP000091926">
    <property type="component" value="Chromosome"/>
</dbReference>
<gene>
    <name evidence="2" type="ORF">BAU07_10530</name>
</gene>
<dbReference type="RefSeq" id="WP_066657108.1">
    <property type="nucleotide sequence ID" value="NZ_CBCSCL010000039.1"/>
</dbReference>
<dbReference type="EMBL" id="CP016172">
    <property type="protein sequence ID" value="ANN77479.1"/>
    <property type="molecule type" value="Genomic_DNA"/>
</dbReference>
<proteinExistence type="inferred from homology"/>
<dbReference type="PIRSF" id="PIRSF017082">
    <property type="entry name" value="YflP"/>
    <property type="match status" value="1"/>
</dbReference>
<comment type="similarity">
    <text evidence="1">Belongs to the UPF0065 (bug) family.</text>
</comment>
<dbReference type="PANTHER" id="PTHR42928:SF5">
    <property type="entry name" value="BLR1237 PROTEIN"/>
    <property type="match status" value="1"/>
</dbReference>
<dbReference type="Pfam" id="PF03401">
    <property type="entry name" value="TctC"/>
    <property type="match status" value="1"/>
</dbReference>
<dbReference type="InterPro" id="IPR042100">
    <property type="entry name" value="Bug_dom1"/>
</dbReference>
<dbReference type="OrthoDB" id="8678477at2"/>
<dbReference type="Gene3D" id="3.40.190.150">
    <property type="entry name" value="Bordetella uptake gene, domain 1"/>
    <property type="match status" value="1"/>
</dbReference>
<dbReference type="InterPro" id="IPR006311">
    <property type="entry name" value="TAT_signal"/>
</dbReference>
<dbReference type="STRING" id="463014.BAU07_10530"/>
<name>A0A193GDW6_9BORD</name>
<reference evidence="2 3" key="1">
    <citation type="submission" date="2016-06" db="EMBL/GenBank/DDBJ databases">
        <title>Complete genome sequences of Bordetella bronchialis and Bordetella flabilis.</title>
        <authorList>
            <person name="LiPuma J.J."/>
            <person name="Spilker T."/>
        </authorList>
    </citation>
    <scope>NUCLEOTIDE SEQUENCE [LARGE SCALE GENOMIC DNA]</scope>
    <source>
        <strain evidence="2 3">AU10664</strain>
    </source>
</reference>
<protein>
    <recommendedName>
        <fullName evidence="4">MFS transporter</fullName>
    </recommendedName>
</protein>
<sequence>MKTRRTMLLRAAGLGLAAWAGLVAPGQVLAQEAWPARPITLLVGFSPGGGTDLIARHIAPRLAELLKQPVVIENRAGASGTIATAAVAKARPDGYTLLLGHVSSNAMVPAIMPKLPYSASRDFTAITLIGSVPQVIVVPRSSPAKTLAEFIELARSKAGGLNYASSGTGTQQHFAAELFQQATGTTMVHVPYKGSGAALTDLMAGQVDVNFDTVPTVLQQIRSGTLRALAVTTRQRVASLPDVPTVMEAGVPDYEIGAWYMLMGPAGMPKPIVDKLSNALNETLQTPDVRKKLVELGTEIAGGTPGQADTYLKAEIARWAKLAADKHLVTE</sequence>